<comment type="caution">
    <text evidence="1">The sequence shown here is derived from an EMBL/GenBank/DDBJ whole genome shotgun (WGS) entry which is preliminary data.</text>
</comment>
<organism evidence="1 2">
    <name type="scientific">Caerostris extrusa</name>
    <name type="common">Bark spider</name>
    <name type="synonym">Caerostris bankana</name>
    <dbReference type="NCBI Taxonomy" id="172846"/>
    <lineage>
        <taxon>Eukaryota</taxon>
        <taxon>Metazoa</taxon>
        <taxon>Ecdysozoa</taxon>
        <taxon>Arthropoda</taxon>
        <taxon>Chelicerata</taxon>
        <taxon>Arachnida</taxon>
        <taxon>Araneae</taxon>
        <taxon>Araneomorphae</taxon>
        <taxon>Entelegynae</taxon>
        <taxon>Araneoidea</taxon>
        <taxon>Araneidae</taxon>
        <taxon>Caerostris</taxon>
    </lineage>
</organism>
<dbReference type="Proteomes" id="UP001054945">
    <property type="component" value="Unassembled WGS sequence"/>
</dbReference>
<dbReference type="AlphaFoldDB" id="A0AAV4NHQ0"/>
<gene>
    <name evidence="1" type="ORF">CEXT_774121</name>
</gene>
<evidence type="ECO:0000313" key="1">
    <source>
        <dbReference type="EMBL" id="GIX83869.1"/>
    </source>
</evidence>
<proteinExistence type="predicted"/>
<protein>
    <submittedName>
        <fullName evidence="1">Uncharacterized protein</fullName>
    </submittedName>
</protein>
<name>A0AAV4NHQ0_CAEEX</name>
<evidence type="ECO:0000313" key="2">
    <source>
        <dbReference type="Proteomes" id="UP001054945"/>
    </source>
</evidence>
<accession>A0AAV4NHQ0</accession>
<sequence length="161" mass="18579">MLSKMNVSPHGYTAFLHGWNVQKLLDTLPRRKYKEEFHFEITQSISIQLSKTTISFLPKNFYDNDGFAAFTVGNPSQKLQLEGNVPEMCFLVITNLHLFSPCSQANVSPHGYTAFLPWMECPKAFRYATLQYSTRDTFKMIQFVPTLVTPDTILLMWNSRL</sequence>
<keyword evidence="2" id="KW-1185">Reference proteome</keyword>
<reference evidence="1 2" key="1">
    <citation type="submission" date="2021-06" db="EMBL/GenBank/DDBJ databases">
        <title>Caerostris extrusa draft genome.</title>
        <authorList>
            <person name="Kono N."/>
            <person name="Arakawa K."/>
        </authorList>
    </citation>
    <scope>NUCLEOTIDE SEQUENCE [LARGE SCALE GENOMIC DNA]</scope>
</reference>
<dbReference type="EMBL" id="BPLR01003376">
    <property type="protein sequence ID" value="GIX83869.1"/>
    <property type="molecule type" value="Genomic_DNA"/>
</dbReference>